<name>A0A087RU59_9ARCH</name>
<sequence length="42" mass="4692">MAKKPDKDEYKQHLRLVLLGIGGVGVIGFIIQFVFSVITFGR</sequence>
<dbReference type="STRING" id="1502291.AAA799D11_00322"/>
<evidence type="ECO:0000313" key="2">
    <source>
        <dbReference type="EMBL" id="KFM17013.1"/>
    </source>
</evidence>
<dbReference type="InterPro" id="IPR008158">
    <property type="entry name" value="Translocase_Sec61-g"/>
</dbReference>
<organism evidence="2 3">
    <name type="scientific">Marine Group I thaumarchaeote SCGC AAA799-D11</name>
    <dbReference type="NCBI Taxonomy" id="1502291"/>
    <lineage>
        <taxon>Archaea</taxon>
        <taxon>Nitrososphaerota</taxon>
        <taxon>Marine Group I</taxon>
    </lineage>
</organism>
<keyword evidence="1" id="KW-1133">Transmembrane helix</keyword>
<protein>
    <submittedName>
        <fullName evidence="2">Protein translocase subunit SecE</fullName>
    </submittedName>
</protein>
<dbReference type="EMBL" id="JOSY01000010">
    <property type="protein sequence ID" value="KFM17013.1"/>
    <property type="molecule type" value="Genomic_DNA"/>
</dbReference>
<keyword evidence="1" id="KW-0812">Transmembrane</keyword>
<reference evidence="2 3" key="1">
    <citation type="submission" date="2014-06" db="EMBL/GenBank/DDBJ databases">
        <authorList>
            <person name="Ngugi D.K."/>
            <person name="Blom J."/>
            <person name="Alam I."/>
            <person name="Rashid M."/>
            <person name="Baalawi W."/>
            <person name="Zhang G."/>
            <person name="Hikmawan T."/>
            <person name="Guan Y."/>
            <person name="Antunes A."/>
            <person name="Siam R."/>
            <person name="El-Dorry H."/>
            <person name="Bajic V."/>
            <person name="Stingl U."/>
        </authorList>
    </citation>
    <scope>NUCLEOTIDE SEQUENCE [LARGE SCALE GENOMIC DNA]</scope>
    <source>
        <strain evidence="2">SCGC AAA799-D11</strain>
    </source>
</reference>
<dbReference type="Gene3D" id="1.20.5.820">
    <property type="entry name" value="Preprotein translocase SecE subunit"/>
    <property type="match status" value="1"/>
</dbReference>
<feature type="transmembrane region" description="Helical" evidence="1">
    <location>
        <begin position="16"/>
        <end position="40"/>
    </location>
</feature>
<dbReference type="AlphaFoldDB" id="A0A087RU59"/>
<dbReference type="GO" id="GO:0016020">
    <property type="term" value="C:membrane"/>
    <property type="evidence" value="ECO:0007669"/>
    <property type="project" value="InterPro"/>
</dbReference>
<keyword evidence="1" id="KW-0472">Membrane</keyword>
<gene>
    <name evidence="2" type="primary">secE</name>
    <name evidence="2" type="ORF">AAA799D11_00322</name>
</gene>
<accession>A0A087RU59</accession>
<comment type="caution">
    <text evidence="2">The sequence shown here is derived from an EMBL/GenBank/DDBJ whole genome shotgun (WGS) entry which is preliminary data.</text>
</comment>
<dbReference type="InterPro" id="IPR023391">
    <property type="entry name" value="Prot_translocase_SecE_dom_sf"/>
</dbReference>
<dbReference type="NCBIfam" id="TIGR00327">
    <property type="entry name" value="secE_euk_arch"/>
    <property type="match status" value="1"/>
</dbReference>
<dbReference type="Proteomes" id="UP000029386">
    <property type="component" value="Unassembled WGS sequence"/>
</dbReference>
<proteinExistence type="predicted"/>
<dbReference type="GO" id="GO:0008320">
    <property type="term" value="F:protein transmembrane transporter activity"/>
    <property type="evidence" value="ECO:0007669"/>
    <property type="project" value="InterPro"/>
</dbReference>
<evidence type="ECO:0000256" key="1">
    <source>
        <dbReference type="SAM" id="Phobius"/>
    </source>
</evidence>
<dbReference type="SUPFAM" id="SSF103456">
    <property type="entry name" value="Preprotein translocase SecE subunit"/>
    <property type="match status" value="1"/>
</dbReference>
<evidence type="ECO:0000313" key="3">
    <source>
        <dbReference type="Proteomes" id="UP000029386"/>
    </source>
</evidence>
<keyword evidence="3" id="KW-1185">Reference proteome</keyword>